<dbReference type="InterPro" id="IPR045701">
    <property type="entry name" value="DUF6059"/>
</dbReference>
<dbReference type="EMBL" id="CP029191">
    <property type="protein sequence ID" value="QES39608.1"/>
    <property type="molecule type" value="Genomic_DNA"/>
</dbReference>
<reference evidence="2 3" key="1">
    <citation type="submission" date="2018-05" db="EMBL/GenBank/DDBJ databases">
        <title>Streptomyces venezuelae.</title>
        <authorList>
            <person name="Kim W."/>
            <person name="Lee N."/>
            <person name="Cho B.-K."/>
        </authorList>
    </citation>
    <scope>NUCLEOTIDE SEQUENCE [LARGE SCALE GENOMIC DNA]</scope>
    <source>
        <strain evidence="2 3">ATCC 14585</strain>
    </source>
</reference>
<accession>A0A5P2CCT6</accession>
<proteinExistence type="predicted"/>
<dbReference type="Pfam" id="PF19534">
    <property type="entry name" value="DUF6059"/>
    <property type="match status" value="1"/>
</dbReference>
<feature type="region of interest" description="Disordered" evidence="1">
    <location>
        <begin position="33"/>
        <end position="53"/>
    </location>
</feature>
<gene>
    <name evidence="2" type="ORF">DEJ49_00225</name>
</gene>
<name>A0A5P2CCT6_STRVZ</name>
<sequence length="73" mass="7857">MAGLIRRVWREVYAALQAYGAIYVSVARPAEDLAPPAAPRRGGPPAGHPERLCPEVALSPVERALNRQLETGP</sequence>
<evidence type="ECO:0000256" key="1">
    <source>
        <dbReference type="SAM" id="MobiDB-lite"/>
    </source>
</evidence>
<protein>
    <submittedName>
        <fullName evidence="2">Uncharacterized protein</fullName>
    </submittedName>
</protein>
<evidence type="ECO:0000313" key="3">
    <source>
        <dbReference type="Proteomes" id="UP000324015"/>
    </source>
</evidence>
<organism evidence="2 3">
    <name type="scientific">Streptomyces venezuelae</name>
    <dbReference type="NCBI Taxonomy" id="54571"/>
    <lineage>
        <taxon>Bacteria</taxon>
        <taxon>Bacillati</taxon>
        <taxon>Actinomycetota</taxon>
        <taxon>Actinomycetes</taxon>
        <taxon>Kitasatosporales</taxon>
        <taxon>Streptomycetaceae</taxon>
        <taxon>Streptomyces</taxon>
    </lineage>
</organism>
<evidence type="ECO:0000313" key="2">
    <source>
        <dbReference type="EMBL" id="QES39608.1"/>
    </source>
</evidence>
<dbReference type="RefSeq" id="WP_150181784.1">
    <property type="nucleotide sequence ID" value="NZ_CP029191.1"/>
</dbReference>
<dbReference type="AlphaFoldDB" id="A0A5P2CCT6"/>
<dbReference type="Proteomes" id="UP000324015">
    <property type="component" value="Chromosome"/>
</dbReference>